<gene>
    <name evidence="1" type="ORF">TEA_004347</name>
</gene>
<reference evidence="1 2" key="1">
    <citation type="journal article" date="2018" name="Proc. Natl. Acad. Sci. U.S.A.">
        <title>Draft genome sequence of Camellia sinensis var. sinensis provides insights into the evolution of the tea genome and tea quality.</title>
        <authorList>
            <person name="Wei C."/>
            <person name="Yang H."/>
            <person name="Wang S."/>
            <person name="Zhao J."/>
            <person name="Liu C."/>
            <person name="Gao L."/>
            <person name="Xia E."/>
            <person name="Lu Y."/>
            <person name="Tai Y."/>
            <person name="She G."/>
            <person name="Sun J."/>
            <person name="Cao H."/>
            <person name="Tong W."/>
            <person name="Gao Q."/>
            <person name="Li Y."/>
            <person name="Deng W."/>
            <person name="Jiang X."/>
            <person name="Wang W."/>
            <person name="Chen Q."/>
            <person name="Zhang S."/>
            <person name="Li H."/>
            <person name="Wu J."/>
            <person name="Wang P."/>
            <person name="Li P."/>
            <person name="Shi C."/>
            <person name="Zheng F."/>
            <person name="Jian J."/>
            <person name="Huang B."/>
            <person name="Shan D."/>
            <person name="Shi M."/>
            <person name="Fang C."/>
            <person name="Yue Y."/>
            <person name="Li F."/>
            <person name="Li D."/>
            <person name="Wei S."/>
            <person name="Han B."/>
            <person name="Jiang C."/>
            <person name="Yin Y."/>
            <person name="Xia T."/>
            <person name="Zhang Z."/>
            <person name="Bennetzen J.L."/>
            <person name="Zhao S."/>
            <person name="Wan X."/>
        </authorList>
    </citation>
    <scope>NUCLEOTIDE SEQUENCE [LARGE SCALE GENOMIC DNA]</scope>
    <source>
        <strain evidence="2">cv. Shuchazao</strain>
        <tissue evidence="1">Leaf</tissue>
    </source>
</reference>
<organism evidence="1 2">
    <name type="scientific">Camellia sinensis var. sinensis</name>
    <name type="common">China tea</name>
    <dbReference type="NCBI Taxonomy" id="542762"/>
    <lineage>
        <taxon>Eukaryota</taxon>
        <taxon>Viridiplantae</taxon>
        <taxon>Streptophyta</taxon>
        <taxon>Embryophyta</taxon>
        <taxon>Tracheophyta</taxon>
        <taxon>Spermatophyta</taxon>
        <taxon>Magnoliopsida</taxon>
        <taxon>eudicotyledons</taxon>
        <taxon>Gunneridae</taxon>
        <taxon>Pentapetalae</taxon>
        <taxon>asterids</taxon>
        <taxon>Ericales</taxon>
        <taxon>Theaceae</taxon>
        <taxon>Camellia</taxon>
    </lineage>
</organism>
<accession>A0A4S4ET52</accession>
<protein>
    <submittedName>
        <fullName evidence="1">Uncharacterized protein</fullName>
    </submittedName>
</protein>
<proteinExistence type="predicted"/>
<dbReference type="AlphaFoldDB" id="A0A4S4ET52"/>
<evidence type="ECO:0000313" key="1">
    <source>
        <dbReference type="EMBL" id="THG19702.1"/>
    </source>
</evidence>
<name>A0A4S4ET52_CAMSN</name>
<dbReference type="EMBL" id="SDRB02002314">
    <property type="protein sequence ID" value="THG19702.1"/>
    <property type="molecule type" value="Genomic_DNA"/>
</dbReference>
<evidence type="ECO:0000313" key="2">
    <source>
        <dbReference type="Proteomes" id="UP000306102"/>
    </source>
</evidence>
<comment type="caution">
    <text evidence="1">The sequence shown here is derived from an EMBL/GenBank/DDBJ whole genome shotgun (WGS) entry which is preliminary data.</text>
</comment>
<dbReference type="Proteomes" id="UP000306102">
    <property type="component" value="Unassembled WGS sequence"/>
</dbReference>
<sequence length="176" mass="19319">MRVNPGEGVVRTKAGADVTAVNPIDGVVEAKTEPRFKPKIGGGLIYPPKRKLVKKLMWDCMVQAIASCFHPNPISKPPYSSEFTVPINHTWTDRNNKRNGVSTCEGVVPAKGGAQKTLVNPIDGVVGTKTEPKFIKPKISGGLIYPPKRKLVKKLMWDCIVRAISSCFYPNPPYSF</sequence>
<keyword evidence="2" id="KW-1185">Reference proteome</keyword>